<organism evidence="3 4">
    <name type="scientific">Cognatilysobacter xinjiangensis</name>
    <dbReference type="NCBI Taxonomy" id="546892"/>
    <lineage>
        <taxon>Bacteria</taxon>
        <taxon>Pseudomonadati</taxon>
        <taxon>Pseudomonadota</taxon>
        <taxon>Gammaproteobacteria</taxon>
        <taxon>Lysobacterales</taxon>
        <taxon>Lysobacteraceae</taxon>
        <taxon>Cognatilysobacter</taxon>
    </lineage>
</organism>
<dbReference type="NCBIfam" id="TIGR01420">
    <property type="entry name" value="pilT_fam"/>
    <property type="match status" value="1"/>
</dbReference>
<dbReference type="Gene3D" id="3.30.450.90">
    <property type="match status" value="1"/>
</dbReference>
<dbReference type="InterPro" id="IPR006321">
    <property type="entry name" value="PilT/PilU"/>
</dbReference>
<proteinExistence type="inferred from homology"/>
<keyword evidence="4" id="KW-1185">Reference proteome</keyword>
<dbReference type="PANTHER" id="PTHR30486">
    <property type="entry name" value="TWITCHING MOTILITY PROTEIN PILT"/>
    <property type="match status" value="1"/>
</dbReference>
<dbReference type="EMBL" id="BMXY01000004">
    <property type="protein sequence ID" value="GGZ70733.1"/>
    <property type="molecule type" value="Genomic_DNA"/>
</dbReference>
<evidence type="ECO:0000313" key="3">
    <source>
        <dbReference type="EMBL" id="GGZ70733.1"/>
    </source>
</evidence>
<dbReference type="InterPro" id="IPR050921">
    <property type="entry name" value="T4SS_GSP_E_ATPase"/>
</dbReference>
<evidence type="ECO:0000313" key="4">
    <source>
        <dbReference type="Proteomes" id="UP000643403"/>
    </source>
</evidence>
<evidence type="ECO:0000256" key="1">
    <source>
        <dbReference type="ARBA" id="ARBA00006611"/>
    </source>
</evidence>
<dbReference type="InterPro" id="IPR027417">
    <property type="entry name" value="P-loop_NTPase"/>
</dbReference>
<evidence type="ECO:0000259" key="2">
    <source>
        <dbReference type="Pfam" id="PF00437"/>
    </source>
</evidence>
<dbReference type="Gene3D" id="3.40.50.300">
    <property type="entry name" value="P-loop containing nucleotide triphosphate hydrolases"/>
    <property type="match status" value="1"/>
</dbReference>
<sequence length="368" mass="40732">MDIGYFLKLMTEKNASDMFLTTGAPVYIKVEGKLQPLGNTGLPAGMVKKIAYSLMDEGQVPEFEKNLELNMAYALPDSGRFRVNVFKQRGEVGMVIRAIKNVIPSIEELQLPQVLKDIIVSPRGLVLIVGSTGSGKSTTLASMIDHRNSNMAGHILTIEDPIEFLHKHKKSIVNQREVGLDTHSFHNALKNAMREAPDVILIGEILDATTMEAAISFAETGHLCLATLHSNNADQTLERILNFFPESAHKNVLMNLALNLRAVVSQRLVVGVDGRRLPATEVLINTPHVRDLMRRGQVHEIKQAMEESLEEGMETFDQCLFRLAKEGRIDMEAALRAADSRDGLALKFRLSEGAGAEHDPYADMYSSM</sequence>
<gene>
    <name evidence="3" type="primary">uptC</name>
    <name evidence="3" type="ORF">GCM10008101_26340</name>
</gene>
<feature type="domain" description="Bacterial type II secretion system protein E" evidence="2">
    <location>
        <begin position="75"/>
        <end position="270"/>
    </location>
</feature>
<dbReference type="Pfam" id="PF00437">
    <property type="entry name" value="T2SSE"/>
    <property type="match status" value="1"/>
</dbReference>
<dbReference type="Proteomes" id="UP000643403">
    <property type="component" value="Unassembled WGS sequence"/>
</dbReference>
<dbReference type="InterPro" id="IPR001482">
    <property type="entry name" value="T2SS/T4SS_dom"/>
</dbReference>
<dbReference type="SUPFAM" id="SSF52540">
    <property type="entry name" value="P-loop containing nucleoside triphosphate hydrolases"/>
    <property type="match status" value="1"/>
</dbReference>
<accession>A0ABQ3CAA1</accession>
<dbReference type="PANTHER" id="PTHR30486:SF12">
    <property type="entry name" value="TYPE IV PILUS ATPASE PILU"/>
    <property type="match status" value="1"/>
</dbReference>
<comment type="similarity">
    <text evidence="1">Belongs to the GSP E family.</text>
</comment>
<dbReference type="CDD" id="cd01131">
    <property type="entry name" value="PilT"/>
    <property type="match status" value="1"/>
</dbReference>
<comment type="caution">
    <text evidence="3">The sequence shown here is derived from an EMBL/GenBank/DDBJ whole genome shotgun (WGS) entry which is preliminary data.</text>
</comment>
<reference evidence="4" key="1">
    <citation type="journal article" date="2019" name="Int. J. Syst. Evol. Microbiol.">
        <title>The Global Catalogue of Microorganisms (GCM) 10K type strain sequencing project: providing services to taxonomists for standard genome sequencing and annotation.</title>
        <authorList>
            <consortium name="The Broad Institute Genomics Platform"/>
            <consortium name="The Broad Institute Genome Sequencing Center for Infectious Disease"/>
            <person name="Wu L."/>
            <person name="Ma J."/>
        </authorList>
    </citation>
    <scope>NUCLEOTIDE SEQUENCE [LARGE SCALE GENOMIC DNA]</scope>
    <source>
        <strain evidence="4">KCTC 22558</strain>
    </source>
</reference>
<name>A0ABQ3CAA1_9GAMM</name>
<dbReference type="RefSeq" id="WP_189450740.1">
    <property type="nucleotide sequence ID" value="NZ_BMXY01000004.1"/>
</dbReference>
<protein>
    <submittedName>
        <fullName evidence="3">Twitching motility protein PilT</fullName>
    </submittedName>
</protein>